<dbReference type="GO" id="GO:0005829">
    <property type="term" value="C:cytosol"/>
    <property type="evidence" value="ECO:0007669"/>
    <property type="project" value="TreeGrafter"/>
</dbReference>
<evidence type="ECO:0000256" key="4">
    <source>
        <dbReference type="ARBA" id="ARBA00023049"/>
    </source>
</evidence>
<evidence type="ECO:0000259" key="7">
    <source>
        <dbReference type="Pfam" id="PF19290"/>
    </source>
</evidence>
<gene>
    <name evidence="8" type="ORF">A2973_05500</name>
</gene>
<dbReference type="InterPro" id="IPR045570">
    <property type="entry name" value="Metalloprtase-TldD/E_cen_dom"/>
</dbReference>
<dbReference type="InterPro" id="IPR051463">
    <property type="entry name" value="Peptidase_U62_metallo"/>
</dbReference>
<keyword evidence="2" id="KW-0645">Protease</keyword>
<dbReference type="Pfam" id="PF19289">
    <property type="entry name" value="PmbA_TldD_3rd"/>
    <property type="match status" value="1"/>
</dbReference>
<reference evidence="8 9" key="1">
    <citation type="journal article" date="2016" name="Nat. Commun.">
        <title>Thousands of microbial genomes shed light on interconnected biogeochemical processes in an aquifer system.</title>
        <authorList>
            <person name="Anantharaman K."/>
            <person name="Brown C.T."/>
            <person name="Hug L.A."/>
            <person name="Sharon I."/>
            <person name="Castelle C.J."/>
            <person name="Probst A.J."/>
            <person name="Thomas B.C."/>
            <person name="Singh A."/>
            <person name="Wilkins M.J."/>
            <person name="Karaoz U."/>
            <person name="Brodie E.L."/>
            <person name="Williams K.H."/>
            <person name="Hubbard S.S."/>
            <person name="Banfield J.F."/>
        </authorList>
    </citation>
    <scope>NUCLEOTIDE SEQUENCE [LARGE SCALE GENOMIC DNA]</scope>
</reference>
<evidence type="ECO:0000256" key="3">
    <source>
        <dbReference type="ARBA" id="ARBA00022801"/>
    </source>
</evidence>
<dbReference type="EMBL" id="MFJZ01000011">
    <property type="protein sequence ID" value="OGG30637.1"/>
    <property type="molecule type" value="Genomic_DNA"/>
</dbReference>
<dbReference type="InterPro" id="IPR036059">
    <property type="entry name" value="TldD/PmbA_sf"/>
</dbReference>
<dbReference type="InterPro" id="IPR045569">
    <property type="entry name" value="Metalloprtase-TldD/E_C"/>
</dbReference>
<evidence type="ECO:0000256" key="2">
    <source>
        <dbReference type="ARBA" id="ARBA00022670"/>
    </source>
</evidence>
<dbReference type="InterPro" id="IPR002510">
    <property type="entry name" value="Metalloprtase-TldD/E_N"/>
</dbReference>
<name>A0A1F6B275_9BACT</name>
<dbReference type="AlphaFoldDB" id="A0A1F6B275"/>
<dbReference type="SUPFAM" id="SSF111283">
    <property type="entry name" value="Putative modulator of DNA gyrase, PmbA/TldD"/>
    <property type="match status" value="1"/>
</dbReference>
<comment type="caution">
    <text evidence="8">The sequence shown here is derived from an EMBL/GenBank/DDBJ whole genome shotgun (WGS) entry which is preliminary data.</text>
</comment>
<dbReference type="PANTHER" id="PTHR30624:SF10">
    <property type="entry name" value="CONSERVED PROTEIN"/>
    <property type="match status" value="1"/>
</dbReference>
<dbReference type="Pfam" id="PF19290">
    <property type="entry name" value="PmbA_TldD_2nd"/>
    <property type="match status" value="1"/>
</dbReference>
<sequence>MNFDHIAHTALNALELSRVSYGDLKVGQYQKEHIATKDGVVEAMESNDSMGYGIRVVKDGRWGFAASSDLSSAGIHATVKKAVVLARAAATVKADPVILTQESPLRGTYKTPYAEDPFTVSMDEKVSFLLAADESQRRVKHLKISQAYYTGWKQEKLFASTQGHWITQTLVECGGGIEATATNASDVQSRSFPNSFRGQFVTGGFENVRGMKLIDNGQRIAEEAVALLSADECPGGKRDIILDGNQLALQIHESCGHATEGDRALGWEASYAGTTFLTPDKLGIFRYGAPIVNLTADATVPLGLGTFGYDDEGVAAQRRYLVRNGIFVDYQTSREVASILQKTVPGYDRSSGGTVRSEGWGHLPMIRMTNINLEPGDNAQSGKAWKLSDLLADTKNGIFFSTNKSWSIDDKRLNFQFGTEIAWEIKNGKRGRMLKNATYTGMTPVFWGSCDAICGRDHWVVWGTPNCGKGQPSQLMHTGHGASPARFRGVDVGVLKR</sequence>
<dbReference type="PANTHER" id="PTHR30624">
    <property type="entry name" value="UNCHARACTERIZED PROTEIN TLDD AND PMBA"/>
    <property type="match status" value="1"/>
</dbReference>
<evidence type="ECO:0000259" key="5">
    <source>
        <dbReference type="Pfam" id="PF01523"/>
    </source>
</evidence>
<dbReference type="InterPro" id="IPR035068">
    <property type="entry name" value="TldD/PmbA_N"/>
</dbReference>
<proteinExistence type="inferred from homology"/>
<dbReference type="GO" id="GO:0006508">
    <property type="term" value="P:proteolysis"/>
    <property type="evidence" value="ECO:0007669"/>
    <property type="project" value="UniProtKB-KW"/>
</dbReference>
<dbReference type="Gene3D" id="3.30.2290.10">
    <property type="entry name" value="PmbA/TldD superfamily"/>
    <property type="match status" value="1"/>
</dbReference>
<keyword evidence="3" id="KW-0378">Hydrolase</keyword>
<dbReference type="Pfam" id="PF01523">
    <property type="entry name" value="PmbA_TldD_1st"/>
    <property type="match status" value="1"/>
</dbReference>
<evidence type="ECO:0000259" key="6">
    <source>
        <dbReference type="Pfam" id="PF19289"/>
    </source>
</evidence>
<feature type="domain" description="Metalloprotease TldD/E N-terminal" evidence="5">
    <location>
        <begin position="28"/>
        <end position="86"/>
    </location>
</feature>
<dbReference type="STRING" id="1798396.A2973_05500"/>
<dbReference type="Proteomes" id="UP000176409">
    <property type="component" value="Unassembled WGS sequence"/>
</dbReference>
<dbReference type="FunFam" id="3.30.2290.10:FF:000003">
    <property type="entry name" value="Zinc-dependent protease, TldD/PmbA family"/>
    <property type="match status" value="1"/>
</dbReference>
<feature type="domain" description="Metalloprotease TldD/E C-terminal" evidence="6">
    <location>
        <begin position="236"/>
        <end position="459"/>
    </location>
</feature>
<evidence type="ECO:0000313" key="9">
    <source>
        <dbReference type="Proteomes" id="UP000176409"/>
    </source>
</evidence>
<evidence type="ECO:0000256" key="1">
    <source>
        <dbReference type="ARBA" id="ARBA00005836"/>
    </source>
</evidence>
<comment type="similarity">
    <text evidence="1">Belongs to the peptidase U62 family.</text>
</comment>
<evidence type="ECO:0008006" key="10">
    <source>
        <dbReference type="Google" id="ProtNLM"/>
    </source>
</evidence>
<evidence type="ECO:0000313" key="8">
    <source>
        <dbReference type="EMBL" id="OGG30637.1"/>
    </source>
</evidence>
<organism evidence="8 9">
    <name type="scientific">Candidatus Gottesmanbacteria bacterium RIFCSPLOWO2_01_FULL_49_10</name>
    <dbReference type="NCBI Taxonomy" id="1798396"/>
    <lineage>
        <taxon>Bacteria</taxon>
        <taxon>Candidatus Gottesmaniibacteriota</taxon>
    </lineage>
</organism>
<dbReference type="GO" id="GO:0008237">
    <property type="term" value="F:metallopeptidase activity"/>
    <property type="evidence" value="ECO:0007669"/>
    <property type="project" value="UniProtKB-KW"/>
</dbReference>
<accession>A0A1F6B275</accession>
<protein>
    <recommendedName>
        <fullName evidence="10">Peptidase C69</fullName>
    </recommendedName>
</protein>
<keyword evidence="4" id="KW-0482">Metalloprotease</keyword>
<feature type="domain" description="Metalloprotease TldD/E central" evidence="7">
    <location>
        <begin position="116"/>
        <end position="227"/>
    </location>
</feature>